<dbReference type="InterPro" id="IPR029787">
    <property type="entry name" value="Nucleotide_cyclase"/>
</dbReference>
<dbReference type="InterPro" id="IPR001054">
    <property type="entry name" value="A/G_cyclase"/>
</dbReference>
<feature type="transmembrane region" description="Helical" evidence="1">
    <location>
        <begin position="20"/>
        <end position="44"/>
    </location>
</feature>
<keyword evidence="1" id="KW-1133">Transmembrane helix</keyword>
<dbReference type="InterPro" id="IPR050697">
    <property type="entry name" value="Adenylyl/Guanylyl_Cyclase_3/4"/>
</dbReference>
<organism evidence="3 4">
    <name type="scientific">Pedobacter hiemivivus</name>
    <dbReference type="NCBI Taxonomy" id="2530454"/>
    <lineage>
        <taxon>Bacteria</taxon>
        <taxon>Pseudomonadati</taxon>
        <taxon>Bacteroidota</taxon>
        <taxon>Sphingobacteriia</taxon>
        <taxon>Sphingobacteriales</taxon>
        <taxon>Sphingobacteriaceae</taxon>
        <taxon>Pedobacter</taxon>
    </lineage>
</organism>
<comment type="caution">
    <text evidence="3">The sequence shown here is derived from an EMBL/GenBank/DDBJ whole genome shotgun (WGS) entry which is preliminary data.</text>
</comment>
<feature type="transmembrane region" description="Helical" evidence="1">
    <location>
        <begin position="64"/>
        <end position="81"/>
    </location>
</feature>
<evidence type="ECO:0000313" key="3">
    <source>
        <dbReference type="EMBL" id="TCC93092.1"/>
    </source>
</evidence>
<dbReference type="Proteomes" id="UP000291117">
    <property type="component" value="Unassembled WGS sequence"/>
</dbReference>
<dbReference type="GO" id="GO:0004016">
    <property type="term" value="F:adenylate cyclase activity"/>
    <property type="evidence" value="ECO:0007669"/>
    <property type="project" value="UniProtKB-ARBA"/>
</dbReference>
<name>A0A4R0N3N8_9SPHI</name>
<dbReference type="PANTHER" id="PTHR43081:SF1">
    <property type="entry name" value="ADENYLATE CYCLASE, TERMINAL-DIFFERENTIATION SPECIFIC"/>
    <property type="match status" value="1"/>
</dbReference>
<gene>
    <name evidence="3" type="ORF">EZ444_17680</name>
</gene>
<evidence type="ECO:0000259" key="2">
    <source>
        <dbReference type="PROSITE" id="PS50125"/>
    </source>
</evidence>
<feature type="transmembrane region" description="Helical" evidence="1">
    <location>
        <begin position="101"/>
        <end position="122"/>
    </location>
</feature>
<keyword evidence="1" id="KW-0472">Membrane</keyword>
<dbReference type="CDD" id="cd07302">
    <property type="entry name" value="CHD"/>
    <property type="match status" value="1"/>
</dbReference>
<keyword evidence="1" id="KW-0812">Transmembrane</keyword>
<feature type="transmembrane region" description="Helical" evidence="1">
    <location>
        <begin position="142"/>
        <end position="164"/>
    </location>
</feature>
<dbReference type="SUPFAM" id="SSF55073">
    <property type="entry name" value="Nucleotide cyclase"/>
    <property type="match status" value="1"/>
</dbReference>
<dbReference type="OrthoDB" id="9768499at2"/>
<feature type="domain" description="Guanylate cyclase" evidence="2">
    <location>
        <begin position="193"/>
        <end position="322"/>
    </location>
</feature>
<dbReference type="GO" id="GO:0035556">
    <property type="term" value="P:intracellular signal transduction"/>
    <property type="evidence" value="ECO:0007669"/>
    <property type="project" value="InterPro"/>
</dbReference>
<evidence type="ECO:0000256" key="1">
    <source>
        <dbReference type="SAM" id="Phobius"/>
    </source>
</evidence>
<dbReference type="PANTHER" id="PTHR43081">
    <property type="entry name" value="ADENYLATE CYCLASE, TERMINAL-DIFFERENTIATION SPECIFIC-RELATED"/>
    <property type="match status" value="1"/>
</dbReference>
<keyword evidence="4" id="KW-1185">Reference proteome</keyword>
<dbReference type="EMBL" id="SJSM01000012">
    <property type="protein sequence ID" value="TCC93092.1"/>
    <property type="molecule type" value="Genomic_DNA"/>
</dbReference>
<dbReference type="Pfam" id="PF00211">
    <property type="entry name" value="Guanylate_cyc"/>
    <property type="match status" value="1"/>
</dbReference>
<dbReference type="PROSITE" id="PS50125">
    <property type="entry name" value="GUANYLATE_CYCLASE_2"/>
    <property type="match status" value="1"/>
</dbReference>
<sequence>MSKKWDYTSTAQKFSAKFPVLSYLGIQINFWIIASVFLSILLHLQALSISETSQLSSPTRFDNTLALSIMFGFFYGIILGLTDQYLDKNLHEKHSMGRIILVKSTISLILIVLTLILIRYTFLDFFITTSNFGDNLKANDKSWKYLFYILAIYYFAMTLIISFINQVNRKYGPGVLVPLLLGKYKYPQEEERIFMFMDLKSSTTIAEKLGHIKYSSFIRDSFMDINQILLRFNAEVYQYVGDEIVVTWRVPDGLRNLSCIRFFFGCEKQFQDRAHYYMTNYGLLPHFKAGLHMGKVTAVEIGDIKRDIAYHGDTLNTAARIQSVCNEHQKNFLISAYLLESLAPNHNIKTENIGMILLKGKSTKVGILSVEGIQPDTLNKIT</sequence>
<dbReference type="Gene3D" id="3.30.70.1230">
    <property type="entry name" value="Nucleotide cyclase"/>
    <property type="match status" value="1"/>
</dbReference>
<evidence type="ECO:0000313" key="4">
    <source>
        <dbReference type="Proteomes" id="UP000291117"/>
    </source>
</evidence>
<dbReference type="RefSeq" id="WP_131610467.1">
    <property type="nucleotide sequence ID" value="NZ_SJSM01000012.1"/>
</dbReference>
<dbReference type="AlphaFoldDB" id="A0A4R0N3N8"/>
<reference evidence="3 4" key="1">
    <citation type="submission" date="2019-02" db="EMBL/GenBank/DDBJ databases">
        <title>Pedobacter sp. RP-3-8 sp. nov., isolated from Arctic soil.</title>
        <authorList>
            <person name="Dahal R.H."/>
        </authorList>
    </citation>
    <scope>NUCLEOTIDE SEQUENCE [LARGE SCALE GENOMIC DNA]</scope>
    <source>
        <strain evidence="3 4">RP-3-8</strain>
    </source>
</reference>
<proteinExistence type="predicted"/>
<protein>
    <submittedName>
        <fullName evidence="3">Adenylate/guanylate cyclase domain-containing protein</fullName>
    </submittedName>
</protein>
<accession>A0A4R0N3N8</accession>
<dbReference type="GO" id="GO:0009190">
    <property type="term" value="P:cyclic nucleotide biosynthetic process"/>
    <property type="evidence" value="ECO:0007669"/>
    <property type="project" value="InterPro"/>
</dbReference>